<keyword evidence="1" id="KW-0472">Membrane</keyword>
<keyword evidence="1" id="KW-1133">Transmembrane helix</keyword>
<dbReference type="Proteomes" id="UP000199699">
    <property type="component" value="Unassembled WGS sequence"/>
</dbReference>
<evidence type="ECO:0000256" key="1">
    <source>
        <dbReference type="SAM" id="Phobius"/>
    </source>
</evidence>
<dbReference type="AlphaFoldDB" id="A0A1C6S8J0"/>
<keyword evidence="1" id="KW-0812">Transmembrane</keyword>
<evidence type="ECO:0000313" key="2">
    <source>
        <dbReference type="EMBL" id="SCL25797.1"/>
    </source>
</evidence>
<protein>
    <submittedName>
        <fullName evidence="2">Uncharacterized protein</fullName>
    </submittedName>
</protein>
<accession>A0A1C6S8J0</accession>
<organism evidence="2 3">
    <name type="scientific">Micromonospora nigra</name>
    <dbReference type="NCBI Taxonomy" id="145857"/>
    <lineage>
        <taxon>Bacteria</taxon>
        <taxon>Bacillati</taxon>
        <taxon>Actinomycetota</taxon>
        <taxon>Actinomycetes</taxon>
        <taxon>Micromonosporales</taxon>
        <taxon>Micromonosporaceae</taxon>
        <taxon>Micromonospora</taxon>
    </lineage>
</organism>
<feature type="transmembrane region" description="Helical" evidence="1">
    <location>
        <begin position="6"/>
        <end position="27"/>
    </location>
</feature>
<keyword evidence="3" id="KW-1185">Reference proteome</keyword>
<dbReference type="OrthoDB" id="3394944at2"/>
<dbReference type="EMBL" id="FMHT01000003">
    <property type="protein sequence ID" value="SCL25797.1"/>
    <property type="molecule type" value="Genomic_DNA"/>
</dbReference>
<dbReference type="RefSeq" id="WP_091082578.1">
    <property type="nucleotide sequence ID" value="NZ_FMHT01000003.1"/>
</dbReference>
<dbReference type="STRING" id="145857.GA0070616_3177"/>
<reference evidence="2 3" key="1">
    <citation type="submission" date="2016-06" db="EMBL/GenBank/DDBJ databases">
        <authorList>
            <person name="Kjaerup R.B."/>
            <person name="Dalgaard T.S."/>
            <person name="Juul-Madsen H.R."/>
        </authorList>
    </citation>
    <scope>NUCLEOTIDE SEQUENCE [LARGE SCALE GENOMIC DNA]</scope>
    <source>
        <strain evidence="2 3">DSM 43818</strain>
    </source>
</reference>
<proteinExistence type="predicted"/>
<name>A0A1C6S8J0_9ACTN</name>
<sequence>MENISWGWAAVAVVGSLTTLAGLWIRVRWRAQQEKVRGESLIAIAEALPGGGRLRDQRADGSCITLSVPATDRSGGRRG</sequence>
<gene>
    <name evidence="2" type="ORF">GA0070616_3177</name>
</gene>
<evidence type="ECO:0000313" key="3">
    <source>
        <dbReference type="Proteomes" id="UP000199699"/>
    </source>
</evidence>